<organism evidence="4 5">
    <name type="scientific">Asparagus officinalis</name>
    <name type="common">Garden asparagus</name>
    <dbReference type="NCBI Taxonomy" id="4686"/>
    <lineage>
        <taxon>Eukaryota</taxon>
        <taxon>Viridiplantae</taxon>
        <taxon>Streptophyta</taxon>
        <taxon>Embryophyta</taxon>
        <taxon>Tracheophyta</taxon>
        <taxon>Spermatophyta</taxon>
        <taxon>Magnoliopsida</taxon>
        <taxon>Liliopsida</taxon>
        <taxon>Asparagales</taxon>
        <taxon>Asparagaceae</taxon>
        <taxon>Asparagoideae</taxon>
        <taxon>Asparagus</taxon>
    </lineage>
</organism>
<dbReference type="GO" id="GO:0006623">
    <property type="term" value="P:protein targeting to vacuole"/>
    <property type="evidence" value="ECO:0007669"/>
    <property type="project" value="TreeGrafter"/>
</dbReference>
<dbReference type="InterPro" id="IPR009543">
    <property type="entry name" value="VPS13_VAB"/>
</dbReference>
<evidence type="ECO:0000259" key="2">
    <source>
        <dbReference type="Pfam" id="PF25036"/>
    </source>
</evidence>
<accession>A0A5P1EMC2</accession>
<dbReference type="Proteomes" id="UP000243459">
    <property type="component" value="Chromosome 6"/>
</dbReference>
<dbReference type="AlphaFoldDB" id="A0A5P1EMC2"/>
<name>A0A5P1EMC2_ASPOF</name>
<reference evidence="5" key="1">
    <citation type="journal article" date="2017" name="Nat. Commun.">
        <title>The asparagus genome sheds light on the origin and evolution of a young Y chromosome.</title>
        <authorList>
            <person name="Harkess A."/>
            <person name="Zhou J."/>
            <person name="Xu C."/>
            <person name="Bowers J.E."/>
            <person name="Van der Hulst R."/>
            <person name="Ayyampalayam S."/>
            <person name="Mercati F."/>
            <person name="Riccardi P."/>
            <person name="McKain M.R."/>
            <person name="Kakrana A."/>
            <person name="Tang H."/>
            <person name="Ray J."/>
            <person name="Groenendijk J."/>
            <person name="Arikit S."/>
            <person name="Mathioni S.M."/>
            <person name="Nakano M."/>
            <person name="Shan H."/>
            <person name="Telgmann-Rauber A."/>
            <person name="Kanno A."/>
            <person name="Yue Z."/>
            <person name="Chen H."/>
            <person name="Li W."/>
            <person name="Chen Y."/>
            <person name="Xu X."/>
            <person name="Zhang Y."/>
            <person name="Luo S."/>
            <person name="Chen H."/>
            <person name="Gao J."/>
            <person name="Mao Z."/>
            <person name="Pires J.C."/>
            <person name="Luo M."/>
            <person name="Kudrna D."/>
            <person name="Wing R.A."/>
            <person name="Meyers B.C."/>
            <person name="Yi K."/>
            <person name="Kong H."/>
            <person name="Lavrijsen P."/>
            <person name="Sunseri F."/>
            <person name="Falavigna A."/>
            <person name="Ye Y."/>
            <person name="Leebens-Mack J.H."/>
            <person name="Chen G."/>
        </authorList>
    </citation>
    <scope>NUCLEOTIDE SEQUENCE [LARGE SCALE GENOMIC DNA]</scope>
    <source>
        <strain evidence="5">cv. DH0086</strain>
    </source>
</reference>
<proteinExistence type="inferred from homology"/>
<dbReference type="Pfam" id="PF25037">
    <property type="entry name" value="VPS13_C"/>
    <property type="match status" value="1"/>
</dbReference>
<dbReference type="InterPro" id="IPR026847">
    <property type="entry name" value="VPS13"/>
</dbReference>
<dbReference type="PANTHER" id="PTHR16166">
    <property type="entry name" value="VACUOLAR PROTEIN SORTING-ASSOCIATED PROTEIN VPS13"/>
    <property type="match status" value="1"/>
</dbReference>
<dbReference type="InterPro" id="IPR056748">
    <property type="entry name" value="VPS13-like_C"/>
</dbReference>
<evidence type="ECO:0000313" key="5">
    <source>
        <dbReference type="Proteomes" id="UP000243459"/>
    </source>
</evidence>
<dbReference type="Pfam" id="PF25036">
    <property type="entry name" value="VPS13_VAB"/>
    <property type="match status" value="1"/>
</dbReference>
<keyword evidence="5" id="KW-1185">Reference proteome</keyword>
<dbReference type="EMBL" id="CM007386">
    <property type="protein sequence ID" value="ONK67152.1"/>
    <property type="molecule type" value="Genomic_DNA"/>
</dbReference>
<sequence>MGGTDAAPKTVRLFVPYWICNDSSVPLSFRIVEVEPSDTVETDSQMISRAVKSAKFALRNSSKSLERKISTSKRNLQILEVIEEFGPNCVMLSPQDYTYPGAVSSTPPHNASFSANRVGISVAVYHSEYYSAGISLLELERKERVDVKAFASDGSYFNLSAQLKVSSDRTKVVRFLPQTLVINRLGHSISLCQYNTELVEWSHPNDPPKLLKWKSSPGDELLKLRLDGYKWSTPFSIKFDGVMCVCMKTDIGNNPMYISVEVRGGTKSSVYEVVIHPTLFLSPYRIENRSTFLPIHFRQVGGTDNSWLNLPPNSASSFAWEDLGRRQLLEVLADGTDPMKSEKYNINEIMDYQPLEAACGPIKALRVTVLKEGKLQICRISDWMPENDIPAVMHRRVPSTILQSSENDYKKSSPALETEFHVTFELAELGLSIIDHMPEEIVYFSVQNLLISYSSGLDAGISRFKLRLHGIQIDNQLPFTPMPVLFGPLRMADQLEYILKFSVTMQTNSLDFGVYPYLGLQVPESSSFLVNIHEPIIWRLHEMFDQIKFSSVFGCAATAVSVDPIIKIGLLNISEIRFKVTMAMSPAQRPRGVLGFWSSLMTALGNTEHMPVRITQRFHEELCMRKSALISSAVSNIQKDLLSQPLRLLSGVDILGNASSALSNMSKGVAALSMDKKFIQSRQKQDSKGVEDIGDVIREGGGALAKGFFRGVTGILTKPLEGAKSSGVEGFVQGVGKGIIGAAAQPVSGVLDLLSKTTEGANAVKMKIASAITSEEQLLRRRLPRVIGGDNLLRPYDEYKATGQVILQLAESGTFFGQVDLFKVRGKFALSDAYEDHFLIPKGKIFLLTHRRILLLQQPTNLVAQRQFNPARDPCSVLWDVLLENLATMELTHGKKDFPGSPPSRLILYVQTRLPESKENARVVKCIRGSHQAIEIFSSIEQTLQTYGPNSSKVLQKRKVPKPYTPSTTVVGHEVLPNDVFGLWSVQEDQKSVPVNSAFGMVFALPQ</sequence>
<feature type="domain" description="Vacuolar protein sorting-associated protein 13 VPS13 adaptor binding" evidence="2">
    <location>
        <begin position="11"/>
        <end position="321"/>
    </location>
</feature>
<dbReference type="PANTHER" id="PTHR16166:SF93">
    <property type="entry name" value="INTERMEMBRANE LIPID TRANSFER PROTEIN VPS13"/>
    <property type="match status" value="1"/>
</dbReference>
<protein>
    <recommendedName>
        <fullName evidence="6">Vacuolar protein sorting-associated protein 13 VPS13 adaptor binding domain-containing protein</fullName>
    </recommendedName>
</protein>
<evidence type="ECO:0000313" key="4">
    <source>
        <dbReference type="EMBL" id="ONK67152.1"/>
    </source>
</evidence>
<dbReference type="OMA" id="FRENICM"/>
<comment type="similarity">
    <text evidence="1">Belongs to the VPS13 family.</text>
</comment>
<evidence type="ECO:0000259" key="3">
    <source>
        <dbReference type="Pfam" id="PF25037"/>
    </source>
</evidence>
<dbReference type="GO" id="GO:0045053">
    <property type="term" value="P:protein retention in Golgi apparatus"/>
    <property type="evidence" value="ECO:0007669"/>
    <property type="project" value="TreeGrafter"/>
</dbReference>
<feature type="domain" description="Intermembrane lipid transfer protein VPS13-like C-terminal" evidence="3">
    <location>
        <begin position="782"/>
        <end position="893"/>
    </location>
</feature>
<evidence type="ECO:0008006" key="6">
    <source>
        <dbReference type="Google" id="ProtNLM"/>
    </source>
</evidence>
<gene>
    <name evidence="4" type="ORF">A4U43_C06F16550</name>
</gene>
<evidence type="ECO:0000256" key="1">
    <source>
        <dbReference type="ARBA" id="ARBA00006545"/>
    </source>
</evidence>
<dbReference type="Gramene" id="ONK67152">
    <property type="protein sequence ID" value="ONK67152"/>
    <property type="gene ID" value="A4U43_C06F16550"/>
</dbReference>